<keyword evidence="1" id="KW-0408">Iron</keyword>
<dbReference type="SMART" id="SM00899">
    <property type="entry name" value="FeoA"/>
    <property type="match status" value="1"/>
</dbReference>
<feature type="domain" description="Ferrous iron transporter FeoA-like" evidence="2">
    <location>
        <begin position="4"/>
        <end position="75"/>
    </location>
</feature>
<dbReference type="Gene3D" id="2.30.30.90">
    <property type="match status" value="1"/>
</dbReference>
<dbReference type="Proteomes" id="UP000217209">
    <property type="component" value="Chromosome"/>
</dbReference>
<sequence>MGAATLFDIPVGNRAVINAATVDATLNRRLRELGLRNGAEVTVIQKTAGGGRVVKVRGTHYALDKFALKHILVDAAKGATK</sequence>
<dbReference type="AlphaFoldDB" id="A0A1Q2HTY7"/>
<dbReference type="EMBL" id="CP019688">
    <property type="protein sequence ID" value="AQQ14307.1"/>
    <property type="molecule type" value="Genomic_DNA"/>
</dbReference>
<protein>
    <submittedName>
        <fullName evidence="3">FeoA domain protein</fullName>
    </submittedName>
</protein>
<evidence type="ECO:0000259" key="2">
    <source>
        <dbReference type="SMART" id="SM00899"/>
    </source>
</evidence>
<evidence type="ECO:0000313" key="3">
    <source>
        <dbReference type="EMBL" id="AQQ14307.1"/>
    </source>
</evidence>
<dbReference type="SUPFAM" id="SSF50037">
    <property type="entry name" value="C-terminal domain of transcriptional repressors"/>
    <property type="match status" value="1"/>
</dbReference>
<evidence type="ECO:0000256" key="1">
    <source>
        <dbReference type="ARBA" id="ARBA00023004"/>
    </source>
</evidence>
<dbReference type="InterPro" id="IPR008988">
    <property type="entry name" value="Transcriptional_repressor_C"/>
</dbReference>
<accession>A0A1Q2HTY7</accession>
<dbReference type="GO" id="GO:0046914">
    <property type="term" value="F:transition metal ion binding"/>
    <property type="evidence" value="ECO:0007669"/>
    <property type="project" value="InterPro"/>
</dbReference>
<evidence type="ECO:0000313" key="4">
    <source>
        <dbReference type="Proteomes" id="UP000217209"/>
    </source>
</evidence>
<dbReference type="InterPro" id="IPR038157">
    <property type="entry name" value="FeoA_core_dom"/>
</dbReference>
<dbReference type="KEGG" id="cgv:CGLAU_01580"/>
<dbReference type="InterPro" id="IPR007167">
    <property type="entry name" value="Fe-transptr_FeoA-like"/>
</dbReference>
<dbReference type="OrthoDB" id="4420166at2"/>
<proteinExistence type="predicted"/>
<reference evidence="3 4" key="1">
    <citation type="submission" date="2016-12" db="EMBL/GenBank/DDBJ databases">
        <authorList>
            <person name="Song W.-J."/>
            <person name="Kurnit D.M."/>
        </authorList>
    </citation>
    <scope>NUCLEOTIDE SEQUENCE [LARGE SCALE GENOMIC DNA]</scope>
    <source>
        <strain evidence="3 4">DSM 30827</strain>
    </source>
</reference>
<gene>
    <name evidence="3" type="ORF">CGLAU_01580</name>
</gene>
<dbReference type="Pfam" id="PF04023">
    <property type="entry name" value="FeoA"/>
    <property type="match status" value="1"/>
</dbReference>
<dbReference type="RefSeq" id="WP_095659172.1">
    <property type="nucleotide sequence ID" value="NZ_CALTZW010000011.1"/>
</dbReference>
<organism evidence="3 4">
    <name type="scientific">Corynebacterium glaucum</name>
    <dbReference type="NCBI Taxonomy" id="187491"/>
    <lineage>
        <taxon>Bacteria</taxon>
        <taxon>Bacillati</taxon>
        <taxon>Actinomycetota</taxon>
        <taxon>Actinomycetes</taxon>
        <taxon>Mycobacteriales</taxon>
        <taxon>Corynebacteriaceae</taxon>
        <taxon>Corynebacterium</taxon>
    </lineage>
</organism>
<keyword evidence="4" id="KW-1185">Reference proteome</keyword>
<name>A0A1Q2HTY7_9CORY</name>